<feature type="compositionally biased region" description="Low complexity" evidence="4">
    <location>
        <begin position="17"/>
        <end position="43"/>
    </location>
</feature>
<dbReference type="EMBL" id="LHPG02000003">
    <property type="protein sequence ID" value="PRW60096.1"/>
    <property type="molecule type" value="Genomic_DNA"/>
</dbReference>
<keyword evidence="2" id="KW-0805">Transcription regulation</keyword>
<keyword evidence="6" id="KW-1185">Reference proteome</keyword>
<evidence type="ECO:0000256" key="4">
    <source>
        <dbReference type="SAM" id="MobiDB-lite"/>
    </source>
</evidence>
<comment type="similarity">
    <text evidence="1">Belongs to the mTERF family.</text>
</comment>
<keyword evidence="3" id="KW-0809">Transit peptide</keyword>
<reference evidence="5 6" key="1">
    <citation type="journal article" date="2018" name="Plant J.">
        <title>Genome sequences of Chlorella sorokiniana UTEX 1602 and Micractinium conductrix SAG 241.80: implications to maltose excretion by a green alga.</title>
        <authorList>
            <person name="Arriola M.B."/>
            <person name="Velmurugan N."/>
            <person name="Zhang Y."/>
            <person name="Plunkett M.H."/>
            <person name="Hondzo H."/>
            <person name="Barney B.M."/>
        </authorList>
    </citation>
    <scope>NUCLEOTIDE SEQUENCE [LARGE SCALE GENOMIC DNA]</scope>
    <source>
        <strain evidence="6">UTEX 1602</strain>
    </source>
</reference>
<dbReference type="InterPro" id="IPR038538">
    <property type="entry name" value="MTERF_sf"/>
</dbReference>
<feature type="region of interest" description="Disordered" evidence="4">
    <location>
        <begin position="17"/>
        <end position="115"/>
    </location>
</feature>
<evidence type="ECO:0000313" key="6">
    <source>
        <dbReference type="Proteomes" id="UP000239899"/>
    </source>
</evidence>
<feature type="compositionally biased region" description="Low complexity" evidence="4">
    <location>
        <begin position="315"/>
        <end position="330"/>
    </location>
</feature>
<gene>
    <name evidence="5" type="ORF">C2E21_1936</name>
</gene>
<feature type="compositionally biased region" description="Polar residues" evidence="4">
    <location>
        <begin position="72"/>
        <end position="96"/>
    </location>
</feature>
<dbReference type="Proteomes" id="UP000239899">
    <property type="component" value="Unassembled WGS sequence"/>
</dbReference>
<dbReference type="Pfam" id="PF02536">
    <property type="entry name" value="mTERF"/>
    <property type="match status" value="1"/>
</dbReference>
<dbReference type="SMART" id="SM00733">
    <property type="entry name" value="Mterf"/>
    <property type="match status" value="3"/>
</dbReference>
<dbReference type="PROSITE" id="PS51318">
    <property type="entry name" value="TAT"/>
    <property type="match status" value="1"/>
</dbReference>
<keyword evidence="2" id="KW-0804">Transcription</keyword>
<dbReference type="AlphaFoldDB" id="A0A2P6U1B0"/>
<dbReference type="Gene3D" id="1.25.70.10">
    <property type="entry name" value="Transcription termination factor 3, mitochondrial"/>
    <property type="match status" value="1"/>
</dbReference>
<dbReference type="GO" id="GO:0006353">
    <property type="term" value="P:DNA-templated transcription termination"/>
    <property type="evidence" value="ECO:0007669"/>
    <property type="project" value="UniProtKB-KW"/>
</dbReference>
<name>A0A2P6U1B0_CHLSO</name>
<evidence type="ECO:0000256" key="1">
    <source>
        <dbReference type="ARBA" id="ARBA00007692"/>
    </source>
</evidence>
<feature type="compositionally biased region" description="Pro residues" evidence="4">
    <location>
        <begin position="342"/>
        <end position="351"/>
    </location>
</feature>
<protein>
    <submittedName>
        <fullName evidence="5">Uncharacterized protein</fullName>
    </submittedName>
</protein>
<feature type="region of interest" description="Disordered" evidence="4">
    <location>
        <begin position="315"/>
        <end position="356"/>
    </location>
</feature>
<dbReference type="GO" id="GO:0003676">
    <property type="term" value="F:nucleic acid binding"/>
    <property type="evidence" value="ECO:0007669"/>
    <property type="project" value="InterPro"/>
</dbReference>
<feature type="compositionally biased region" description="Low complexity" evidence="4">
    <location>
        <begin position="106"/>
        <end position="115"/>
    </location>
</feature>
<evidence type="ECO:0000256" key="2">
    <source>
        <dbReference type="ARBA" id="ARBA00022472"/>
    </source>
</evidence>
<evidence type="ECO:0000313" key="5">
    <source>
        <dbReference type="EMBL" id="PRW60096.1"/>
    </source>
</evidence>
<keyword evidence="2" id="KW-0806">Transcription termination</keyword>
<sequence length="830" mass="88841">MQPSRRGLAQLAAAQLQAASASAAAGPSQPAAQGLPAALLRQLSSASGALGAPHAQEATPEPPAAQRRRSHATASSSGRPFSSSTAVAAQRSSSVTPAPARTKSTMAPAMAQAAPAQPHAAVQQALAAAARLVRQAESRREAAAGLDLVDLDSPLPRLEVRGPRARRRMEHEEDRMELKRTANYSGEVGPPEPAWVRAAAAAEGAAATNESHAALALYRQEVLHGHDPEVALASSGSFVHVPFLRSGMFAAHQGYGLQSELSRVRLQSRVLGPQAVLASVPSESELASASMQRTSAATASLRSVMEASRAVGGQAPAAQAAASTPPAAAADGKKKRGRPRVRPLPPPPAPPAYHEVFGSAQPHLAHLAGKMPVLPGLTVAVATQNELTMCLSESTKQVLRSDASVLEDDLSEELAAAAAAQQEWEAQQAAGVRGAAAAVRAIGRGDSSLETPTGHKRNIYYEDLKPQPPAAKFPALMEGLGQMEGVDATVLGVSLGRLWRPFRTRGRGGYSVPLLPVHPPQEPEACLQSMLAMARLLVEDLGVEAFNQLVNNVPWVLLLDGDMHGRPQLGALHVLELSREQRADFVLKNPRFLQTDVDAGLLATFEYLQSLGMGSEQMYACLAADTTYASPTALPRLKAAAAFWLGKGMAKADLIHMIAAWPKLLIGSVSDWELKFDWLADHVGLTVQDVAALPTIMHRALLDTIGPRVGFLLSKGYRIRLPTQASEEAEDQDGAYLPLSRVLNYTKPAFLHRLRTEAEEFERFKADWLQADFPAWLEQRKPGIDYYRTLTGNRQQHSIKHIEAQRRQQQQEAREAFAAAELEDNFAAYA</sequence>
<proteinExistence type="inferred from homology"/>
<dbReference type="InterPro" id="IPR003690">
    <property type="entry name" value="MTERF"/>
</dbReference>
<organism evidence="5 6">
    <name type="scientific">Chlorella sorokiniana</name>
    <name type="common">Freshwater green alga</name>
    <dbReference type="NCBI Taxonomy" id="3076"/>
    <lineage>
        <taxon>Eukaryota</taxon>
        <taxon>Viridiplantae</taxon>
        <taxon>Chlorophyta</taxon>
        <taxon>core chlorophytes</taxon>
        <taxon>Trebouxiophyceae</taxon>
        <taxon>Chlorellales</taxon>
        <taxon>Chlorellaceae</taxon>
        <taxon>Chlorella clade</taxon>
        <taxon>Chlorella</taxon>
    </lineage>
</organism>
<accession>A0A2P6U1B0</accession>
<dbReference type="InterPro" id="IPR006311">
    <property type="entry name" value="TAT_signal"/>
</dbReference>
<evidence type="ECO:0000256" key="3">
    <source>
        <dbReference type="ARBA" id="ARBA00022946"/>
    </source>
</evidence>
<dbReference type="OrthoDB" id="1684047at2759"/>
<comment type="caution">
    <text evidence="5">The sequence shown here is derived from an EMBL/GenBank/DDBJ whole genome shotgun (WGS) entry which is preliminary data.</text>
</comment>